<dbReference type="SUPFAM" id="SSF49785">
    <property type="entry name" value="Galactose-binding domain-like"/>
    <property type="match status" value="2"/>
</dbReference>
<gene>
    <name evidence="3" type="ORF">OCK74_11580</name>
</gene>
<keyword evidence="1" id="KW-0732">Signal</keyword>
<evidence type="ECO:0000313" key="4">
    <source>
        <dbReference type="Proteomes" id="UP001155483"/>
    </source>
</evidence>
<dbReference type="NCBIfam" id="NF045579">
    <property type="entry name" value="rhamnoside_JR"/>
    <property type="match status" value="1"/>
</dbReference>
<dbReference type="AlphaFoldDB" id="A0A9X2XVR9"/>
<dbReference type="Proteomes" id="UP001155483">
    <property type="component" value="Unassembled WGS sequence"/>
</dbReference>
<sequence length="1135" mass="125822">MKTFCITEILQPEIRKERIRCKLIVLLFLLCHIGIHAQKAADSLLSHFQNPPQAAKPRVWWHWMNGNVTKEGIRKDLEWMHRSGIGGFQNFDAALHTPQIVEKRLVYMTPEWKDAFRFTTKLADSLKLEMAIAGSPGWSESGGPWVKPEEGMKKLVWSETQVHGGSTTIRLPQPPSTTGPFQNIPKQPEFGATAAEESHPTFYKDIKIIAYKVPKADVLLSELKPSISSSGGSFNLQQLTDGDLAKTSLLPSDSTKGFAWIQFAFAQPQTIKAITLVGGGDKGPFGLYGELKDTRSLEVSDDGQVFKWICYLPAGDVLEQTIVIPVTTAQYFRITFQNPPTPPDFAAMIGIPGMPPPKAPLGTEIAELVLSPVTRVHMFEEKAAFAPSTGLYEKATPATTDAINIDEVVDVTDKLNEDGTLNWTVPPGNWNIVRFGYSLLGITNHPASPEATGLEVDKLDPASIKKYFTQYLDQYKSVTGGLMGRNGGLQYVITDSWEAGAQNWTPNMMQEFQKRRGYSMLPWMPVLTGHVVKSMEASDGFLWDFRKTLSEMLAEYHYDGLTNILQQYGMKRYSESHEDRRALIADGMDVKRTAAVPMSAMWMPKFEGDDQMVYQADIRESASVAHIYGQNLAAAESLTAAGTGGKAWSYAPENLKPTADLELASGLNRFVIHTSVHQPLDDQFPGLGLGSVGQWFTRHETWAEQARAWTAYLSRSCYLLQQGKFVADVVYYYGEDNNITGLFGKKLPDVPEGYNFDFINADALIHLLSVRDGRLVTPSGMSYRVLVLDSNAKKMSLPVLRKIAQLAKAGATISGIKPENTPSLKDDQQEFQRLVNEVWGTQPSSKASVSGKVYTGKTIQEVLNDLNIPPDFTYVKQQPNTKLLYVHRRLINGDIYWVNNRNDRNEDVEATFRITGKVPQIWHPETGRTEPASFTIANGVTKVNLNLTPNDAVFVVFQTLATKTSLRLPAKTAKEVMNIEGPWMVSFQPGRGAPANATFDKLASYTESSDAGIKYFSGTAMYTKNIDVPASAIKSGSQLWIDLGDVKNLAEVTVNNKPLGIVWKKPFRVDATNALKAGTNKLEIKVTNLWVNRLIGDQQPGVANKITYTTMPFYKADSPLQPSGLLGPVKLQIIQ</sequence>
<comment type="caution">
    <text evidence="3">The sequence shown here is derived from an EMBL/GenBank/DDBJ whole genome shotgun (WGS) entry which is preliminary data.</text>
</comment>
<dbReference type="PANTHER" id="PTHR43817:SF1">
    <property type="entry name" value="HYDROLASE, FAMILY 43, PUTATIVE (AFU_ORTHOLOGUE AFUA_3G01660)-RELATED"/>
    <property type="match status" value="1"/>
</dbReference>
<dbReference type="PANTHER" id="PTHR43817">
    <property type="entry name" value="GLYCOSYL HYDROLASE"/>
    <property type="match status" value="1"/>
</dbReference>
<keyword evidence="2 3" id="KW-0378">Hydrolase</keyword>
<organism evidence="3 4">
    <name type="scientific">Paraflavisolibacter caeni</name>
    <dbReference type="NCBI Taxonomy" id="2982496"/>
    <lineage>
        <taxon>Bacteria</taxon>
        <taxon>Pseudomonadati</taxon>
        <taxon>Bacteroidota</taxon>
        <taxon>Chitinophagia</taxon>
        <taxon>Chitinophagales</taxon>
        <taxon>Chitinophagaceae</taxon>
        <taxon>Paraflavisolibacter</taxon>
    </lineage>
</organism>
<accession>A0A9X2XVR9</accession>
<dbReference type="InterPro" id="IPR008979">
    <property type="entry name" value="Galactose-bd-like_sf"/>
</dbReference>
<name>A0A9X2XVR9_9BACT</name>
<evidence type="ECO:0000256" key="2">
    <source>
        <dbReference type="ARBA" id="ARBA00022801"/>
    </source>
</evidence>
<dbReference type="EMBL" id="JAOTIF010000007">
    <property type="protein sequence ID" value="MCU7549760.1"/>
    <property type="molecule type" value="Genomic_DNA"/>
</dbReference>
<reference evidence="3" key="1">
    <citation type="submission" date="2022-09" db="EMBL/GenBank/DDBJ databases">
        <authorList>
            <person name="Yuan C."/>
            <person name="Ke Z."/>
        </authorList>
    </citation>
    <scope>NUCLEOTIDE SEQUENCE</scope>
    <source>
        <strain evidence="3">LB-8</strain>
    </source>
</reference>
<evidence type="ECO:0000313" key="3">
    <source>
        <dbReference type="EMBL" id="MCU7549760.1"/>
    </source>
</evidence>
<keyword evidence="4" id="KW-1185">Reference proteome</keyword>
<dbReference type="Pfam" id="PF17132">
    <property type="entry name" value="Glyco_hydro_106"/>
    <property type="match status" value="1"/>
</dbReference>
<dbReference type="Gene3D" id="2.60.120.260">
    <property type="entry name" value="Galactose-binding domain-like"/>
    <property type="match status" value="2"/>
</dbReference>
<proteinExistence type="predicted"/>
<evidence type="ECO:0000256" key="1">
    <source>
        <dbReference type="ARBA" id="ARBA00022729"/>
    </source>
</evidence>
<dbReference type="RefSeq" id="WP_279297199.1">
    <property type="nucleotide sequence ID" value="NZ_JAOTIF010000007.1"/>
</dbReference>
<reference evidence="3" key="2">
    <citation type="submission" date="2023-04" db="EMBL/GenBank/DDBJ databases">
        <title>Paracnuella aquatica gen. nov., sp. nov., a member of the family Chitinophagaceae isolated from a hot spring.</title>
        <authorList>
            <person name="Wang C."/>
        </authorList>
    </citation>
    <scope>NUCLEOTIDE SEQUENCE</scope>
    <source>
        <strain evidence="3">LB-8</strain>
    </source>
</reference>
<dbReference type="GO" id="GO:0016787">
    <property type="term" value="F:hydrolase activity"/>
    <property type="evidence" value="ECO:0007669"/>
    <property type="project" value="UniProtKB-KW"/>
</dbReference>
<protein>
    <submittedName>
        <fullName evidence="3">Glycosyl hydrolase</fullName>
    </submittedName>
</protein>